<dbReference type="EMBL" id="LVHI01000012">
    <property type="protein sequence ID" value="OAK54725.1"/>
    <property type="molecule type" value="Genomic_DNA"/>
</dbReference>
<dbReference type="Proteomes" id="UP000077519">
    <property type="component" value="Unassembled WGS sequence"/>
</dbReference>
<dbReference type="RefSeq" id="WP_068425438.1">
    <property type="nucleotide sequence ID" value="NZ_LVHI01000012.1"/>
</dbReference>
<proteinExistence type="predicted"/>
<evidence type="ECO:0000256" key="1">
    <source>
        <dbReference type="SAM" id="SignalP"/>
    </source>
</evidence>
<keyword evidence="4" id="KW-1185">Reference proteome</keyword>
<dbReference type="AlphaFoldDB" id="A0A177YGW9"/>
<evidence type="ECO:0000313" key="4">
    <source>
        <dbReference type="Proteomes" id="UP000077519"/>
    </source>
</evidence>
<keyword evidence="1" id="KW-0732">Signal</keyword>
<feature type="signal peptide" evidence="1">
    <location>
        <begin position="1"/>
        <end position="26"/>
    </location>
</feature>
<reference evidence="3 4" key="1">
    <citation type="submission" date="2016-03" db="EMBL/GenBank/DDBJ databases">
        <title>Genome sequence of Rhodococcus kyotonensis KB10.</title>
        <authorList>
            <person name="Jeong H."/>
            <person name="Hong C.E."/>
            <person name="Jo S.H."/>
            <person name="Park J.M."/>
        </authorList>
    </citation>
    <scope>NUCLEOTIDE SEQUENCE [LARGE SCALE GENOMIC DNA]</scope>
    <source>
        <strain evidence="3 4">KB10</strain>
    </source>
</reference>
<dbReference type="InterPro" id="IPR058333">
    <property type="entry name" value="DUF8020"/>
</dbReference>
<name>A0A177YGW9_9NOCA</name>
<evidence type="ECO:0000259" key="2">
    <source>
        <dbReference type="Pfam" id="PF26059"/>
    </source>
</evidence>
<evidence type="ECO:0000313" key="3">
    <source>
        <dbReference type="EMBL" id="OAK54725.1"/>
    </source>
</evidence>
<feature type="domain" description="DUF8020" evidence="2">
    <location>
        <begin position="38"/>
        <end position="110"/>
    </location>
</feature>
<sequence length="233" mass="23315">MKLSKLVVTAAFVASAMGLASGTAYADPAADAPAQSGDVNYESHLEDRTIVTTIDAGVFKVADDGKTVDVLDQADKVLVTLPLSFNLGGLNFPYEQNVDNDGKTLRLVPQLDFNKASLRSSDLPAVNTVASPDENLKAQQTFSSQLALATAIGSLSGSIVGAGVGCLIGGTPPALTVVGIPAAVLTCIGGALIGAPIGALAGTITAGGPTLVIAGVDLVNTLIAPPGTTKFAN</sequence>
<dbReference type="Pfam" id="PF26059">
    <property type="entry name" value="DUF8020"/>
    <property type="match status" value="1"/>
</dbReference>
<organism evidence="3 4">
    <name type="scientific">Rhodococcoides kyotonense</name>
    <dbReference type="NCBI Taxonomy" id="398843"/>
    <lineage>
        <taxon>Bacteria</taxon>
        <taxon>Bacillati</taxon>
        <taxon>Actinomycetota</taxon>
        <taxon>Actinomycetes</taxon>
        <taxon>Mycobacteriales</taxon>
        <taxon>Nocardiaceae</taxon>
        <taxon>Rhodococcoides</taxon>
    </lineage>
</organism>
<gene>
    <name evidence="3" type="ORF">A3K89_05160</name>
</gene>
<feature type="chain" id="PRO_5008079853" description="DUF8020 domain-containing protein" evidence="1">
    <location>
        <begin position="27"/>
        <end position="233"/>
    </location>
</feature>
<comment type="caution">
    <text evidence="3">The sequence shown here is derived from an EMBL/GenBank/DDBJ whole genome shotgun (WGS) entry which is preliminary data.</text>
</comment>
<accession>A0A177YGW9</accession>
<protein>
    <recommendedName>
        <fullName evidence="2">DUF8020 domain-containing protein</fullName>
    </recommendedName>
</protein>